<reference evidence="5 6" key="1">
    <citation type="submission" date="2020-03" db="EMBL/GenBank/DDBJ databases">
        <title>Genomic Encyclopedia of Type Strains, Phase IV (KMG-IV): sequencing the most valuable type-strain genomes for metagenomic binning, comparative biology and taxonomic classification.</title>
        <authorList>
            <person name="Goeker M."/>
        </authorList>
    </citation>
    <scope>NUCLEOTIDE SEQUENCE [LARGE SCALE GENOMIC DNA]</scope>
    <source>
        <strain evidence="5 6">DSM 19867</strain>
    </source>
</reference>
<dbReference type="CDD" id="cd01392">
    <property type="entry name" value="HTH_LacI"/>
    <property type="match status" value="1"/>
</dbReference>
<dbReference type="InterPro" id="IPR046335">
    <property type="entry name" value="LacI/GalR-like_sensor"/>
</dbReference>
<evidence type="ECO:0000256" key="1">
    <source>
        <dbReference type="ARBA" id="ARBA00023015"/>
    </source>
</evidence>
<sequence>MKPVRPDAPKPASIYDVAKRAGVSIKTVSRVVNRQSNVSDATRERVMEAVEALSYRPNIFARGLASERSFLIGLLYDNPSAGYIAALQVGVLTRCREEGYHLIVESLDSGMPNIGRQVHSLVTESSLHGVILTPPLSDCMPVIDALLEAETPFVRIAPEKRLEEACDVRIDDFKAAYDMTAYLIGLGHKRIAFIKGHPGHGAANARFAGYRAALEHAGMPLVEELCVQGFFSYQSGLEAGEKLLSLPNPPTAIFAANDDMAAAVLACSQRFNLKIPQQLSVAGFDDSLVAQVVSPRLTTCRQPIREMAEAAVSMLIQRSQKDAPMERHLDHELVVRESTVPPPGA</sequence>
<dbReference type="RefSeq" id="WP_167082406.1">
    <property type="nucleotide sequence ID" value="NZ_BAAADC010000001.1"/>
</dbReference>
<dbReference type="GO" id="GO:0000976">
    <property type="term" value="F:transcription cis-regulatory region binding"/>
    <property type="evidence" value="ECO:0007669"/>
    <property type="project" value="TreeGrafter"/>
</dbReference>
<accession>A0A846MXC7</accession>
<evidence type="ECO:0000256" key="3">
    <source>
        <dbReference type="ARBA" id="ARBA00023163"/>
    </source>
</evidence>
<proteinExistence type="predicted"/>
<dbReference type="Proteomes" id="UP000570514">
    <property type="component" value="Unassembled WGS sequence"/>
</dbReference>
<dbReference type="CDD" id="cd01545">
    <property type="entry name" value="PBP1_SalR"/>
    <property type="match status" value="1"/>
</dbReference>
<dbReference type="InterPro" id="IPR010982">
    <property type="entry name" value="Lambda_DNA-bd_dom_sf"/>
</dbReference>
<evidence type="ECO:0000259" key="4">
    <source>
        <dbReference type="PROSITE" id="PS50932"/>
    </source>
</evidence>
<keyword evidence="6" id="KW-1185">Reference proteome</keyword>
<dbReference type="PROSITE" id="PS00356">
    <property type="entry name" value="HTH_LACI_1"/>
    <property type="match status" value="1"/>
</dbReference>
<dbReference type="SUPFAM" id="SSF47413">
    <property type="entry name" value="lambda repressor-like DNA-binding domains"/>
    <property type="match status" value="1"/>
</dbReference>
<dbReference type="Pfam" id="PF00356">
    <property type="entry name" value="LacI"/>
    <property type="match status" value="1"/>
</dbReference>
<keyword evidence="2" id="KW-0238">DNA-binding</keyword>
<dbReference type="InterPro" id="IPR028082">
    <property type="entry name" value="Peripla_BP_I"/>
</dbReference>
<keyword evidence="1" id="KW-0805">Transcription regulation</keyword>
<feature type="domain" description="HTH lacI-type" evidence="4">
    <location>
        <begin position="12"/>
        <end position="66"/>
    </location>
</feature>
<dbReference type="Gene3D" id="1.10.260.40">
    <property type="entry name" value="lambda repressor-like DNA-binding domains"/>
    <property type="match status" value="1"/>
</dbReference>
<dbReference type="Gene3D" id="3.40.50.2300">
    <property type="match status" value="2"/>
</dbReference>
<dbReference type="InterPro" id="IPR000843">
    <property type="entry name" value="HTH_LacI"/>
</dbReference>
<dbReference type="PROSITE" id="PS50932">
    <property type="entry name" value="HTH_LACI_2"/>
    <property type="match status" value="1"/>
</dbReference>
<evidence type="ECO:0000313" key="6">
    <source>
        <dbReference type="Proteomes" id="UP000570514"/>
    </source>
</evidence>
<dbReference type="Pfam" id="PF13377">
    <property type="entry name" value="Peripla_BP_3"/>
    <property type="match status" value="1"/>
</dbReference>
<evidence type="ECO:0000256" key="2">
    <source>
        <dbReference type="ARBA" id="ARBA00023125"/>
    </source>
</evidence>
<dbReference type="EMBL" id="JAASRM010000001">
    <property type="protein sequence ID" value="NIK88214.1"/>
    <property type="molecule type" value="Genomic_DNA"/>
</dbReference>
<dbReference type="GO" id="GO:0003700">
    <property type="term" value="F:DNA-binding transcription factor activity"/>
    <property type="evidence" value="ECO:0007669"/>
    <property type="project" value="TreeGrafter"/>
</dbReference>
<comment type="caution">
    <text evidence="5">The sequence shown here is derived from an EMBL/GenBank/DDBJ whole genome shotgun (WGS) entry which is preliminary data.</text>
</comment>
<organism evidence="5 6">
    <name type="scientific">Rhizomicrobium palustre</name>
    <dbReference type="NCBI Taxonomy" id="189966"/>
    <lineage>
        <taxon>Bacteria</taxon>
        <taxon>Pseudomonadati</taxon>
        <taxon>Pseudomonadota</taxon>
        <taxon>Alphaproteobacteria</taxon>
        <taxon>Micropepsales</taxon>
        <taxon>Micropepsaceae</taxon>
        <taxon>Rhizomicrobium</taxon>
    </lineage>
</organism>
<evidence type="ECO:0000313" key="5">
    <source>
        <dbReference type="EMBL" id="NIK88214.1"/>
    </source>
</evidence>
<keyword evidence="3" id="KW-0804">Transcription</keyword>
<dbReference type="PANTHER" id="PTHR30146:SF153">
    <property type="entry name" value="LACTOSE OPERON REPRESSOR"/>
    <property type="match status" value="1"/>
</dbReference>
<dbReference type="AlphaFoldDB" id="A0A846MXC7"/>
<dbReference type="SUPFAM" id="SSF53822">
    <property type="entry name" value="Periplasmic binding protein-like I"/>
    <property type="match status" value="1"/>
</dbReference>
<name>A0A846MXC7_9PROT</name>
<dbReference type="SMART" id="SM00354">
    <property type="entry name" value="HTH_LACI"/>
    <property type="match status" value="1"/>
</dbReference>
<protein>
    <submittedName>
        <fullName evidence="5">LacI family transcriptional regulator</fullName>
    </submittedName>
</protein>
<dbReference type="PANTHER" id="PTHR30146">
    <property type="entry name" value="LACI-RELATED TRANSCRIPTIONAL REPRESSOR"/>
    <property type="match status" value="1"/>
</dbReference>
<dbReference type="PRINTS" id="PR00036">
    <property type="entry name" value="HTHLACI"/>
</dbReference>
<gene>
    <name evidence="5" type="ORF">FHS83_001532</name>
</gene>